<reference evidence="1 2" key="1">
    <citation type="submission" date="2024-01" db="EMBL/GenBank/DDBJ databases">
        <title>The genomes of 5 underutilized Papilionoideae crops provide insights into root nodulation and disease resistanc.</title>
        <authorList>
            <person name="Jiang F."/>
        </authorList>
    </citation>
    <scope>NUCLEOTIDE SEQUENCE [LARGE SCALE GENOMIC DNA]</scope>
    <source>
        <strain evidence="1">LVBAO_FW01</strain>
        <tissue evidence="1">Leaves</tissue>
    </source>
</reference>
<evidence type="ECO:0000313" key="1">
    <source>
        <dbReference type="EMBL" id="KAK7308470.1"/>
    </source>
</evidence>
<name>A0AAN9JZK8_CANGL</name>
<organism evidence="1 2">
    <name type="scientific">Canavalia gladiata</name>
    <name type="common">Sword bean</name>
    <name type="synonym">Dolichos gladiatus</name>
    <dbReference type="NCBI Taxonomy" id="3824"/>
    <lineage>
        <taxon>Eukaryota</taxon>
        <taxon>Viridiplantae</taxon>
        <taxon>Streptophyta</taxon>
        <taxon>Embryophyta</taxon>
        <taxon>Tracheophyta</taxon>
        <taxon>Spermatophyta</taxon>
        <taxon>Magnoliopsida</taxon>
        <taxon>eudicotyledons</taxon>
        <taxon>Gunneridae</taxon>
        <taxon>Pentapetalae</taxon>
        <taxon>rosids</taxon>
        <taxon>fabids</taxon>
        <taxon>Fabales</taxon>
        <taxon>Fabaceae</taxon>
        <taxon>Papilionoideae</taxon>
        <taxon>50 kb inversion clade</taxon>
        <taxon>NPAAA clade</taxon>
        <taxon>indigoferoid/millettioid clade</taxon>
        <taxon>Phaseoleae</taxon>
        <taxon>Canavalia</taxon>
    </lineage>
</organism>
<dbReference type="EMBL" id="JAYMYQ010000010">
    <property type="protein sequence ID" value="KAK7308470.1"/>
    <property type="molecule type" value="Genomic_DNA"/>
</dbReference>
<evidence type="ECO:0000313" key="2">
    <source>
        <dbReference type="Proteomes" id="UP001367508"/>
    </source>
</evidence>
<protein>
    <submittedName>
        <fullName evidence="1">Uncharacterized protein</fullName>
    </submittedName>
</protein>
<dbReference type="Proteomes" id="UP001367508">
    <property type="component" value="Unassembled WGS sequence"/>
</dbReference>
<proteinExistence type="predicted"/>
<sequence>MWKTILSRFYFLDFLVLRPEFSYSLKFCSDWSLIGLSWRNQESIIGWPKQGISMSAFAIEWDSSLKPGHRRISSAIETLWYRIVQADSRWLNKSASNDSNIHLQIHCSGTLKPLTPWVNQVDWSLGNSDVVQATPSARFRLENSSPPTQDQQTETSPLSHKLRDLGFALLSFSSVQVSMLADFSYGVGFDQVLVASRLHDNPTMVWMNHHALAVKFW</sequence>
<dbReference type="AlphaFoldDB" id="A0AAN9JZK8"/>
<gene>
    <name evidence="1" type="ORF">VNO77_42076</name>
</gene>
<accession>A0AAN9JZK8</accession>
<keyword evidence="2" id="KW-1185">Reference proteome</keyword>
<comment type="caution">
    <text evidence="1">The sequence shown here is derived from an EMBL/GenBank/DDBJ whole genome shotgun (WGS) entry which is preliminary data.</text>
</comment>